<reference evidence="1 2" key="1">
    <citation type="submission" date="2024-04" db="EMBL/GenBank/DDBJ databases">
        <title>Phyllosticta paracitricarpa is synonymous to the EU quarantine fungus P. citricarpa based on phylogenomic analyses.</title>
        <authorList>
            <consortium name="Lawrence Berkeley National Laboratory"/>
            <person name="Van Ingen-Buijs V.A."/>
            <person name="Van Westerhoven A.C."/>
            <person name="Haridas S."/>
            <person name="Skiadas P."/>
            <person name="Martin F."/>
            <person name="Groenewald J.Z."/>
            <person name="Crous P.W."/>
            <person name="Seidl M.F."/>
        </authorList>
    </citation>
    <scope>NUCLEOTIDE SEQUENCE [LARGE SCALE GENOMIC DNA]</scope>
    <source>
        <strain evidence="1 2">CBS 123371</strain>
    </source>
</reference>
<proteinExistence type="predicted"/>
<gene>
    <name evidence="1" type="ORF">IWZ03DRAFT_14992</name>
</gene>
<comment type="caution">
    <text evidence="1">The sequence shown here is derived from an EMBL/GenBank/DDBJ whole genome shotgun (WGS) entry which is preliminary data.</text>
</comment>
<sequence>MGWWGSGVSQSDLDLDILGDLSVEMDVEDLYFPEKPDQIRAKLNDDRLQARLEKLREAERTKKKTIYDFPGVSFAIVLLGAAAMELGVSLGEELKTYMSNVLRTQRLGMYDEAKREILSGLGENSNGTALQLAGKGLIETANEPRPNAIRSIGLNVPSPLLFGGCETPLDGDKKE</sequence>
<dbReference type="Proteomes" id="UP001363622">
    <property type="component" value="Unassembled WGS sequence"/>
</dbReference>
<dbReference type="EMBL" id="JBBPHU010000001">
    <property type="protein sequence ID" value="KAK7523962.1"/>
    <property type="molecule type" value="Genomic_DNA"/>
</dbReference>
<protein>
    <submittedName>
        <fullName evidence="1">Uncharacterized protein</fullName>
    </submittedName>
</protein>
<accession>A0ABR1L166</accession>
<evidence type="ECO:0000313" key="2">
    <source>
        <dbReference type="Proteomes" id="UP001363622"/>
    </source>
</evidence>
<evidence type="ECO:0000313" key="1">
    <source>
        <dbReference type="EMBL" id="KAK7523962.1"/>
    </source>
</evidence>
<name>A0ABR1L166_9PEZI</name>
<keyword evidence="2" id="KW-1185">Reference proteome</keyword>
<organism evidence="1 2">
    <name type="scientific">Phyllosticta citriasiana</name>
    <dbReference type="NCBI Taxonomy" id="595635"/>
    <lineage>
        <taxon>Eukaryota</taxon>
        <taxon>Fungi</taxon>
        <taxon>Dikarya</taxon>
        <taxon>Ascomycota</taxon>
        <taxon>Pezizomycotina</taxon>
        <taxon>Dothideomycetes</taxon>
        <taxon>Dothideomycetes incertae sedis</taxon>
        <taxon>Botryosphaeriales</taxon>
        <taxon>Phyllostictaceae</taxon>
        <taxon>Phyllosticta</taxon>
    </lineage>
</organism>